<dbReference type="RefSeq" id="WP_257156087.1">
    <property type="nucleotide sequence ID" value="NZ_NVDG01000140.1"/>
</dbReference>
<proteinExistence type="predicted"/>
<dbReference type="InterPro" id="IPR024978">
    <property type="entry name" value="Homeodomain_phBC6A51-type"/>
</dbReference>
<feature type="domain" description="Homeodomain phBC6A51-type" evidence="1">
    <location>
        <begin position="12"/>
        <end position="95"/>
    </location>
</feature>
<name>A0A2B3TRL3_BACCE</name>
<feature type="non-terminal residue" evidence="2">
    <location>
        <position position="103"/>
    </location>
</feature>
<sequence length="103" mass="12267">MEQTESRVTLKQMEILEKAYHRQREGDRLEDIAKSFGISRKTLYMWRQKPAWKSREKEIHKELMGDAYHEILEVVKAKALKGSVAHARLFMDEIAKTKKYEED</sequence>
<evidence type="ECO:0000313" key="2">
    <source>
        <dbReference type="EMBL" id="PFU37044.1"/>
    </source>
</evidence>
<comment type="caution">
    <text evidence="2">The sequence shown here is derived from an EMBL/GenBank/DDBJ whole genome shotgun (WGS) entry which is preliminary data.</text>
</comment>
<gene>
    <name evidence="2" type="ORF">COK86_30365</name>
</gene>
<dbReference type="Proteomes" id="UP000224076">
    <property type="component" value="Unassembled WGS sequence"/>
</dbReference>
<organism evidence="2 3">
    <name type="scientific">Bacillus cereus</name>
    <dbReference type="NCBI Taxonomy" id="1396"/>
    <lineage>
        <taxon>Bacteria</taxon>
        <taxon>Bacillati</taxon>
        <taxon>Bacillota</taxon>
        <taxon>Bacilli</taxon>
        <taxon>Bacillales</taxon>
        <taxon>Bacillaceae</taxon>
        <taxon>Bacillus</taxon>
        <taxon>Bacillus cereus group</taxon>
    </lineage>
</organism>
<accession>A0A2B3TRL3</accession>
<evidence type="ECO:0000259" key="1">
    <source>
        <dbReference type="Pfam" id="PF13022"/>
    </source>
</evidence>
<evidence type="ECO:0000313" key="3">
    <source>
        <dbReference type="Proteomes" id="UP000224076"/>
    </source>
</evidence>
<reference evidence="2 3" key="1">
    <citation type="submission" date="2017-09" db="EMBL/GenBank/DDBJ databases">
        <title>Large-scale bioinformatics analysis of Bacillus genomes uncovers conserved roles of natural products in bacterial physiology.</title>
        <authorList>
            <consortium name="Agbiome Team Llc"/>
            <person name="Bleich R.M."/>
            <person name="Grubbs K.J."/>
            <person name="Santa Maria K.C."/>
            <person name="Allen S.E."/>
            <person name="Farag S."/>
            <person name="Shank E.A."/>
            <person name="Bowers A."/>
        </authorList>
    </citation>
    <scope>NUCLEOTIDE SEQUENCE [LARGE SCALE GENOMIC DNA]</scope>
    <source>
        <strain evidence="2 3">AFS061806</strain>
    </source>
</reference>
<dbReference type="Pfam" id="PF13022">
    <property type="entry name" value="HTH_Tnp_1_2"/>
    <property type="match status" value="1"/>
</dbReference>
<dbReference type="Gene3D" id="1.10.10.60">
    <property type="entry name" value="Homeodomain-like"/>
    <property type="match status" value="1"/>
</dbReference>
<protein>
    <recommendedName>
        <fullName evidence="1">Homeodomain phBC6A51-type domain-containing protein</fullName>
    </recommendedName>
</protein>
<dbReference type="EMBL" id="NVDG01000140">
    <property type="protein sequence ID" value="PFU37044.1"/>
    <property type="molecule type" value="Genomic_DNA"/>
</dbReference>
<dbReference type="AlphaFoldDB" id="A0A2B3TRL3"/>